<feature type="region of interest" description="Disordered" evidence="4">
    <location>
        <begin position="35"/>
        <end position="347"/>
    </location>
</feature>
<feature type="domain" description="Ribosomal RNA-processing protein 14 N-terminal" evidence="6">
    <location>
        <begin position="8"/>
        <end position="57"/>
    </location>
</feature>
<feature type="compositionally biased region" description="Basic and acidic residues" evidence="4">
    <location>
        <begin position="43"/>
        <end position="57"/>
    </location>
</feature>
<gene>
    <name evidence="7" type="ORF">BT63DRAFT_443628</name>
</gene>
<dbReference type="EMBL" id="MU004242">
    <property type="protein sequence ID" value="KAF2664555.1"/>
    <property type="molecule type" value="Genomic_DNA"/>
</dbReference>
<evidence type="ECO:0000313" key="8">
    <source>
        <dbReference type="Proteomes" id="UP000799302"/>
    </source>
</evidence>
<evidence type="ECO:0000259" key="5">
    <source>
        <dbReference type="Pfam" id="PF04935"/>
    </source>
</evidence>
<keyword evidence="8" id="KW-1185">Reference proteome</keyword>
<comment type="similarity">
    <text evidence="2">Belongs to the SURF6 family.</text>
</comment>
<dbReference type="InterPro" id="IPR029188">
    <property type="entry name" value="Rrp14_N"/>
</dbReference>
<dbReference type="GO" id="GO:0042273">
    <property type="term" value="P:ribosomal large subunit biogenesis"/>
    <property type="evidence" value="ECO:0007669"/>
    <property type="project" value="TreeGrafter"/>
</dbReference>
<feature type="compositionally biased region" description="Polar residues" evidence="4">
    <location>
        <begin position="295"/>
        <end position="327"/>
    </location>
</feature>
<dbReference type="OrthoDB" id="444809at2759"/>
<organism evidence="7 8">
    <name type="scientific">Microthyrium microscopicum</name>
    <dbReference type="NCBI Taxonomy" id="703497"/>
    <lineage>
        <taxon>Eukaryota</taxon>
        <taxon>Fungi</taxon>
        <taxon>Dikarya</taxon>
        <taxon>Ascomycota</taxon>
        <taxon>Pezizomycotina</taxon>
        <taxon>Dothideomycetes</taxon>
        <taxon>Dothideomycetes incertae sedis</taxon>
        <taxon>Microthyriales</taxon>
        <taxon>Microthyriaceae</taxon>
        <taxon>Microthyrium</taxon>
    </lineage>
</organism>
<dbReference type="GO" id="GO:0005730">
    <property type="term" value="C:nucleolus"/>
    <property type="evidence" value="ECO:0007669"/>
    <property type="project" value="TreeGrafter"/>
</dbReference>
<comment type="subcellular location">
    <subcellularLocation>
        <location evidence="1">Nucleus</location>
    </subcellularLocation>
</comment>
<dbReference type="Pfam" id="PF04935">
    <property type="entry name" value="SURF6"/>
    <property type="match status" value="1"/>
</dbReference>
<accession>A0A6A6TWS8</accession>
<dbReference type="Proteomes" id="UP000799302">
    <property type="component" value="Unassembled WGS sequence"/>
</dbReference>
<dbReference type="InterPro" id="IPR007019">
    <property type="entry name" value="SURF6"/>
</dbReference>
<feature type="compositionally biased region" description="Basic and acidic residues" evidence="4">
    <location>
        <begin position="94"/>
        <end position="104"/>
    </location>
</feature>
<feature type="compositionally biased region" description="Acidic residues" evidence="4">
    <location>
        <begin position="180"/>
        <end position="197"/>
    </location>
</feature>
<feature type="compositionally biased region" description="Basic and acidic residues" evidence="4">
    <location>
        <begin position="416"/>
        <end position="428"/>
    </location>
</feature>
<feature type="compositionally biased region" description="Acidic residues" evidence="4">
    <location>
        <begin position="405"/>
        <end position="415"/>
    </location>
</feature>
<feature type="compositionally biased region" description="Basic and acidic residues" evidence="4">
    <location>
        <begin position="114"/>
        <end position="155"/>
    </location>
</feature>
<feature type="compositionally biased region" description="Basic and acidic residues" evidence="4">
    <location>
        <begin position="329"/>
        <end position="347"/>
    </location>
</feature>
<evidence type="ECO:0000256" key="4">
    <source>
        <dbReference type="SAM" id="MobiDB-lite"/>
    </source>
</evidence>
<evidence type="ECO:0000256" key="1">
    <source>
        <dbReference type="ARBA" id="ARBA00004123"/>
    </source>
</evidence>
<dbReference type="GO" id="GO:0003677">
    <property type="term" value="F:DNA binding"/>
    <property type="evidence" value="ECO:0007669"/>
    <property type="project" value="TreeGrafter"/>
</dbReference>
<feature type="compositionally biased region" description="Acidic residues" evidence="4">
    <location>
        <begin position="79"/>
        <end position="91"/>
    </location>
</feature>
<keyword evidence="3" id="KW-0539">Nucleus</keyword>
<dbReference type="PANTHER" id="PTHR14369">
    <property type="entry name" value="SURFEIT LOCUS PROTEIN 6"/>
    <property type="match status" value="1"/>
</dbReference>
<dbReference type="PANTHER" id="PTHR14369:SF0">
    <property type="entry name" value="SURFEIT LOCUS PROTEIN 6"/>
    <property type="match status" value="1"/>
</dbReference>
<feature type="compositionally biased region" description="Basic and acidic residues" evidence="4">
    <location>
        <begin position="525"/>
        <end position="534"/>
    </location>
</feature>
<evidence type="ECO:0008006" key="9">
    <source>
        <dbReference type="Google" id="ProtNLM"/>
    </source>
</evidence>
<feature type="region of interest" description="Disordered" evidence="4">
    <location>
        <begin position="499"/>
        <end position="611"/>
    </location>
</feature>
<feature type="compositionally biased region" description="Basic residues" evidence="4">
    <location>
        <begin position="600"/>
        <end position="611"/>
    </location>
</feature>
<feature type="region of interest" description="Disordered" evidence="4">
    <location>
        <begin position="359"/>
        <end position="451"/>
    </location>
</feature>
<dbReference type="Pfam" id="PF15459">
    <property type="entry name" value="RRP14"/>
    <property type="match status" value="1"/>
</dbReference>
<feature type="compositionally biased region" description="Basic and acidic residues" evidence="4">
    <location>
        <begin position="359"/>
        <end position="389"/>
    </location>
</feature>
<evidence type="ECO:0000256" key="3">
    <source>
        <dbReference type="ARBA" id="ARBA00023242"/>
    </source>
</evidence>
<dbReference type="GO" id="GO:0042274">
    <property type="term" value="P:ribosomal small subunit biogenesis"/>
    <property type="evidence" value="ECO:0007669"/>
    <property type="project" value="TreeGrafter"/>
</dbReference>
<feature type="compositionally biased region" description="Basic and acidic residues" evidence="4">
    <location>
        <begin position="544"/>
        <end position="584"/>
    </location>
</feature>
<feature type="domain" description="Ribosomal RNA-processing protein 14/surfeit locus protein 6 C-terminal" evidence="5">
    <location>
        <begin position="376"/>
        <end position="587"/>
    </location>
</feature>
<protein>
    <recommendedName>
        <fullName evidence="9">SURF6-domain-containing protein</fullName>
    </recommendedName>
</protein>
<evidence type="ECO:0000259" key="6">
    <source>
        <dbReference type="Pfam" id="PF15459"/>
    </source>
</evidence>
<feature type="compositionally biased region" description="Acidic residues" evidence="4">
    <location>
        <begin position="236"/>
        <end position="247"/>
    </location>
</feature>
<name>A0A6A6TWS8_9PEZI</name>
<feature type="compositionally biased region" description="Basic and acidic residues" evidence="4">
    <location>
        <begin position="65"/>
        <end position="78"/>
    </location>
</feature>
<evidence type="ECO:0000313" key="7">
    <source>
        <dbReference type="EMBL" id="KAF2664555.1"/>
    </source>
</evidence>
<sequence>MSDDLEERLKSHGRSFEGLMSLIPAKLYYEADNTDQWQRKKQTKEERKAARKAKLDPRNIVSAKDVMDENERKRKRELEGEDPNADSDDISDLTGKEAPREGLKRANKHKKQKVDKVANPEDDSIKAQAIAEKRREKRQQAKEKRQKEKEKEKQKDKKRLKQKREAKSAGNGEAKTAAQDEGENEEDSSEDDYEEETPDKSNGARIGNTITQSSHKQNTLQTSTLASSADLHEQSNDDADSDAEDQVPESSESKPSAYIPRTTQEQDIEEEASDSDNDTPATSGMDKIEVLDLLNHQTQSSPSNSPAHDSTFSHPSEVAVSSTTSLDPPTKDPKASDSEPKESKEVLRARLQAKIDLLRAARKADGADGKSARTRQELIDMRRNKQEARKARKKELRRLARENGEEPTPEDDADDVIAKARAEIELARLRGSGSPGSGIFTPPLSTDGMPAPNFAFGRIDFGDGEQYDARGRLISVQKKKGAPDAKTALSAAERRAARLAGMDEQKRADIESKELWLNAKKKAHGERVRDDVNLLKKTLKRKEKQKDRSEREWDTRNEGIRKSQEMRQKKREDNLQKRRDEKGGGKKPKAKFGTPLTDKQKRKKEKKRAFG</sequence>
<feature type="compositionally biased region" description="Acidic residues" evidence="4">
    <location>
        <begin position="266"/>
        <end position="277"/>
    </location>
</feature>
<feature type="compositionally biased region" description="Basic and acidic residues" evidence="4">
    <location>
        <begin position="499"/>
        <end position="514"/>
    </location>
</feature>
<reference evidence="7" key="1">
    <citation type="journal article" date="2020" name="Stud. Mycol.">
        <title>101 Dothideomycetes genomes: a test case for predicting lifestyles and emergence of pathogens.</title>
        <authorList>
            <person name="Haridas S."/>
            <person name="Albert R."/>
            <person name="Binder M."/>
            <person name="Bloem J."/>
            <person name="Labutti K."/>
            <person name="Salamov A."/>
            <person name="Andreopoulos B."/>
            <person name="Baker S."/>
            <person name="Barry K."/>
            <person name="Bills G."/>
            <person name="Bluhm B."/>
            <person name="Cannon C."/>
            <person name="Castanera R."/>
            <person name="Culley D."/>
            <person name="Daum C."/>
            <person name="Ezra D."/>
            <person name="Gonzalez J."/>
            <person name="Henrissat B."/>
            <person name="Kuo A."/>
            <person name="Liang C."/>
            <person name="Lipzen A."/>
            <person name="Lutzoni F."/>
            <person name="Magnuson J."/>
            <person name="Mondo S."/>
            <person name="Nolan M."/>
            <person name="Ohm R."/>
            <person name="Pangilinan J."/>
            <person name="Park H.-J."/>
            <person name="Ramirez L."/>
            <person name="Alfaro M."/>
            <person name="Sun H."/>
            <person name="Tritt A."/>
            <person name="Yoshinaga Y."/>
            <person name="Zwiers L.-H."/>
            <person name="Turgeon B."/>
            <person name="Goodwin S."/>
            <person name="Spatafora J."/>
            <person name="Crous P."/>
            <person name="Grigoriev I."/>
        </authorList>
    </citation>
    <scope>NUCLEOTIDE SEQUENCE</scope>
    <source>
        <strain evidence="7">CBS 115976</strain>
    </source>
</reference>
<dbReference type="AlphaFoldDB" id="A0A6A6TWS8"/>
<proteinExistence type="inferred from homology"/>
<evidence type="ECO:0000256" key="2">
    <source>
        <dbReference type="ARBA" id="ARBA00005904"/>
    </source>
</evidence>
<dbReference type="GO" id="GO:0003723">
    <property type="term" value="F:RNA binding"/>
    <property type="evidence" value="ECO:0007669"/>
    <property type="project" value="TreeGrafter"/>
</dbReference>
<feature type="compositionally biased region" description="Polar residues" evidence="4">
    <location>
        <begin position="208"/>
        <end position="227"/>
    </location>
</feature>
<dbReference type="InterPro" id="IPR029190">
    <property type="entry name" value="Rrp14/SURF6_C"/>
</dbReference>